<organism evidence="9 10">
    <name type="scientific">Potamilus streckersoni</name>
    <dbReference type="NCBI Taxonomy" id="2493646"/>
    <lineage>
        <taxon>Eukaryota</taxon>
        <taxon>Metazoa</taxon>
        <taxon>Spiralia</taxon>
        <taxon>Lophotrochozoa</taxon>
        <taxon>Mollusca</taxon>
        <taxon>Bivalvia</taxon>
        <taxon>Autobranchia</taxon>
        <taxon>Heteroconchia</taxon>
        <taxon>Palaeoheterodonta</taxon>
        <taxon>Unionida</taxon>
        <taxon>Unionoidea</taxon>
        <taxon>Unionidae</taxon>
        <taxon>Ambleminae</taxon>
        <taxon>Lampsilini</taxon>
        <taxon>Potamilus</taxon>
    </lineage>
</organism>
<dbReference type="SUPFAM" id="SSF50156">
    <property type="entry name" value="PDZ domain-like"/>
    <property type="match status" value="1"/>
</dbReference>
<sequence length="1724" mass="193834">MGNKLCAPLLKKSYPPDNYPWHIRKDSHLLRLWAEIFQVHGDGEYMQWGRLSQDVVPINITCIEDSPKTVFQITAYNRHVEKIFDVKVIQPGTILCPATECFVHWRDQGSMNEWGLNFSTPTDAKRFRDCCSYPTQKFARKSSSANSLRLSPPKGKGRAISSPNSPVNNRRVISGPHELTQPQPCECIAPSSDRELLARTEKSATIPRTQHEAFQENQVFSPRGILKQPSDMSMYDNVSGDSRTLVRRRSAHSSLGRSSTRHLVLVHENPQNSSSTSASAVRPIPNCGRTASAPPQNKAHLVRNTTLPGTEDPLTSFGKDAELETRPASSSKFENVRLETAFIGNIDIVVSGRKSVTLATLPQSKEGLMKETTEDVMSTDDQIEESNNIVVRKDHVWILSPQPQRILVPEPRLQSSSSESPEWPSPPEPLTPSTPLTPVCNIEFDSDSIRKMLQSLPISTEDDSRGSSNSSPQDRDLGFIDEPYFQGQTTDHWRDSRTNYSNCEYTISNGRNNPNQVRQNEKVVTKGGQQELVKIPGMDPKLFQKCDLPGNYCARDSYGQDSNPDSGIGGMVGDGTTSLCSAESVPSSSTVQASCLDVKHADLRGGSSGGSSHGSSSSQLSDSINQLVDGLEVKQFLSTGLSDDEAGSDDSIHTVTEAESQFSYAKQQGAIRKAGWMVVKNWLIQKKRKLELAPRRSWKKYWVCLKGTVLLFFDCNVESEHYEDRVPKHILVIEGGIAQAVPEHPKRENIFSLSTAFGDAYLLQTPSQTELDSWVCAIHSACAASFARQHGKDNTLKLLKTELQKLETNIDIDIKMRKMAELQLKVVTDPRSRHAIIKQIHQWEENLEKLFIEQYRFRCYSSSLQGSELPNPKVLLSSVSKHSKSILSRLGIFTVSSFHALVCARKPLMMPNLYGKGNQKGGLLSPSGDGNFRYTRLKGPGSGTHTESVYKAAEIDEVVGEMITQDNIDGASDKSPTGSIGSQEILSRVNIPNNQTVTVKINKITTIQDILEYVCNRRQLNPRDHYVRVKLPGVTDFVYPDRNENVRKMKCEVVDICQKCIFQIQLTKSETQVTYGIKIEAELSEDCEREDDLRIYIREVIPGSLAQSRGLIIGDEILVLNGKVVSELDMVYVETLLLESQSLCVTIRSLRSSPPSTAITVQDTNKLIEKMTCPPPPSQPRISDKDLGTLVVPSPSGVISEESTSASPQSLDSLPNLSSNQIDALLKGADQVTAICRESDQNSGPATNEGNIAVSKHLSETEKLKKVIMELIETERAYVKDLNCLIERYLEPLKEETFLTSDEMDQVFGNIQEIVQFQRQFLLSLEEAIQLDNTFLMANNSEAKNYREDDVLRVLFSLGGSFLYYANHFKVYSSFCASHSRSQKILNPDIISDRFKEFLNARNPKQQHSSTLQSYLIKPIQRILKYPLLLQQLCNLTDQESDEHHHLSEALKQMEAVAEHINEMQKIFEEYGSIFDELSKMFRELYQQKRPVDLSVGELQMYGTVEWCNVSDSLGKVKKGTDLDSMVFVFKSGVVFLCRERLKRRKSRVGAGSSKGIFYDCNDTVERFRTLIPVQEVQVRTGKVSDIDGHYWWELVHLKSEADAKPERVYQFCNSTSEAKADFMRIIRQIIRDCVRKMTIPGATYNTRSKYIPYGGKRLEALSQNARTISNKRKSHKNQDSERHSMEFEEKFRVLECESAIRTRSRTVGDLNDDEKRRNDEEVV</sequence>
<comment type="caution">
    <text evidence="9">The sequence shown here is derived from an EMBL/GenBank/DDBJ whole genome shotgun (WGS) entry which is preliminary data.</text>
</comment>
<evidence type="ECO:0000256" key="2">
    <source>
        <dbReference type="ARBA" id="ARBA00022737"/>
    </source>
</evidence>
<dbReference type="SUPFAM" id="SSF50729">
    <property type="entry name" value="PH domain-like"/>
    <property type="match status" value="3"/>
</dbReference>
<dbReference type="InterPro" id="IPR001849">
    <property type="entry name" value="PH_domain"/>
</dbReference>
<dbReference type="InterPro" id="IPR035899">
    <property type="entry name" value="DBL_dom_sf"/>
</dbReference>
<dbReference type="InterPro" id="IPR043537">
    <property type="entry name" value="Tiam1/Tiam2/Sif"/>
</dbReference>
<dbReference type="Gene3D" id="3.10.20.90">
    <property type="entry name" value="Phosphatidylinositol 3-kinase Catalytic Subunit, Chain A, domain 1"/>
    <property type="match status" value="1"/>
</dbReference>
<evidence type="ECO:0000259" key="5">
    <source>
        <dbReference type="PROSITE" id="PS50010"/>
    </source>
</evidence>
<dbReference type="PROSITE" id="PS50003">
    <property type="entry name" value="PH_DOMAIN"/>
    <property type="match status" value="1"/>
</dbReference>
<feature type="domain" description="RBD" evidence="8">
    <location>
        <begin position="985"/>
        <end position="1057"/>
    </location>
</feature>
<evidence type="ECO:0000259" key="7">
    <source>
        <dbReference type="PROSITE" id="PS50229"/>
    </source>
</evidence>
<evidence type="ECO:0000256" key="3">
    <source>
        <dbReference type="SAM" id="MobiDB-lite"/>
    </source>
</evidence>
<feature type="region of interest" description="Disordered" evidence="3">
    <location>
        <begin position="456"/>
        <end position="480"/>
    </location>
</feature>
<evidence type="ECO:0008006" key="11">
    <source>
        <dbReference type="Google" id="ProtNLM"/>
    </source>
</evidence>
<dbReference type="InterPro" id="IPR000219">
    <property type="entry name" value="DH_dom"/>
</dbReference>
<dbReference type="InterPro" id="IPR055230">
    <property type="entry name" value="PH_Tiam1/2"/>
</dbReference>
<dbReference type="SMART" id="SM00233">
    <property type="entry name" value="PH"/>
    <property type="match status" value="2"/>
</dbReference>
<dbReference type="PANTHER" id="PTHR46001:SF3">
    <property type="entry name" value="PROTEIN STILL LIFE, ISOFORM SIF TYPE 1"/>
    <property type="match status" value="1"/>
</dbReference>
<dbReference type="EMBL" id="JAEAOA010001131">
    <property type="protein sequence ID" value="KAK3593132.1"/>
    <property type="molecule type" value="Genomic_DNA"/>
</dbReference>
<reference evidence="9" key="3">
    <citation type="submission" date="2023-05" db="EMBL/GenBank/DDBJ databases">
        <authorList>
            <person name="Smith C.H."/>
        </authorList>
    </citation>
    <scope>NUCLEOTIDE SEQUENCE</scope>
    <source>
        <strain evidence="9">CHS0354</strain>
        <tissue evidence="9">Mantle</tissue>
    </source>
</reference>
<reference evidence="9" key="1">
    <citation type="journal article" date="2021" name="Genome Biol. Evol.">
        <title>A High-Quality Reference Genome for a Parasitic Bivalve with Doubly Uniparental Inheritance (Bivalvia: Unionida).</title>
        <authorList>
            <person name="Smith C.H."/>
        </authorList>
    </citation>
    <scope>NUCLEOTIDE SEQUENCE</scope>
    <source>
        <strain evidence="9">CHS0354</strain>
    </source>
</reference>
<keyword evidence="10" id="KW-1185">Reference proteome</keyword>
<dbReference type="InterPro" id="IPR003116">
    <property type="entry name" value="RBD_dom"/>
</dbReference>
<evidence type="ECO:0000259" key="4">
    <source>
        <dbReference type="PROSITE" id="PS50003"/>
    </source>
</evidence>
<dbReference type="Pfam" id="PF18385">
    <property type="entry name" value="Tiam_CC_Ex"/>
    <property type="match status" value="1"/>
</dbReference>
<evidence type="ECO:0000256" key="1">
    <source>
        <dbReference type="ARBA" id="ARBA00022658"/>
    </source>
</evidence>
<dbReference type="Pfam" id="PF00621">
    <property type="entry name" value="RhoGEF"/>
    <property type="match status" value="1"/>
</dbReference>
<dbReference type="Gene3D" id="1.20.900.10">
    <property type="entry name" value="Dbl homology (DH) domain"/>
    <property type="match status" value="1"/>
</dbReference>
<feature type="domain" description="WH1" evidence="7">
    <location>
        <begin position="21"/>
        <end position="138"/>
    </location>
</feature>
<feature type="domain" description="PDZ" evidence="6">
    <location>
        <begin position="1063"/>
        <end position="1165"/>
    </location>
</feature>
<dbReference type="Pfam" id="PF23014">
    <property type="entry name" value="PH_Tiam1"/>
    <property type="match status" value="1"/>
</dbReference>
<dbReference type="Pfam" id="PF02196">
    <property type="entry name" value="RBD"/>
    <property type="match status" value="1"/>
</dbReference>
<dbReference type="PROSITE" id="PS50229">
    <property type="entry name" value="WH1"/>
    <property type="match status" value="1"/>
</dbReference>
<evidence type="ECO:0000259" key="6">
    <source>
        <dbReference type="PROSITE" id="PS50106"/>
    </source>
</evidence>
<dbReference type="InterPro" id="IPR001331">
    <property type="entry name" value="GDS_CDC24_CS"/>
</dbReference>
<feature type="domain" description="DH" evidence="5">
    <location>
        <begin position="1263"/>
        <end position="1464"/>
    </location>
</feature>
<dbReference type="PROSITE" id="PS50010">
    <property type="entry name" value="DH_2"/>
    <property type="match status" value="1"/>
</dbReference>
<feature type="domain" description="PH" evidence="4">
    <location>
        <begin position="670"/>
        <end position="783"/>
    </location>
</feature>
<dbReference type="SMART" id="SM00461">
    <property type="entry name" value="WH1"/>
    <property type="match status" value="1"/>
</dbReference>
<dbReference type="SMART" id="SM00228">
    <property type="entry name" value="PDZ"/>
    <property type="match status" value="1"/>
</dbReference>
<dbReference type="Pfam" id="PF00595">
    <property type="entry name" value="PDZ"/>
    <property type="match status" value="1"/>
</dbReference>
<name>A0AAE0VXR8_9BIVA</name>
<dbReference type="InterPro" id="IPR040655">
    <property type="entry name" value="TIAM1_CC-Ex"/>
</dbReference>
<dbReference type="Gene3D" id="2.30.29.30">
    <property type="entry name" value="Pleckstrin-homology domain (PH domain)/Phosphotyrosine-binding domain (PTB)"/>
    <property type="match status" value="3"/>
</dbReference>
<gene>
    <name evidence="9" type="ORF">CHS0354_018264</name>
</gene>
<dbReference type="Pfam" id="PF00169">
    <property type="entry name" value="PH"/>
    <property type="match status" value="1"/>
</dbReference>
<reference evidence="9" key="2">
    <citation type="journal article" date="2021" name="Genome Biol. Evol.">
        <title>Developing a high-quality reference genome for a parasitic bivalve with doubly uniparental inheritance (Bivalvia: Unionida).</title>
        <authorList>
            <person name="Smith C.H."/>
        </authorList>
    </citation>
    <scope>NUCLEOTIDE SEQUENCE</scope>
    <source>
        <strain evidence="9">CHS0354</strain>
        <tissue evidence="9">Mantle</tissue>
    </source>
</reference>
<dbReference type="Gene3D" id="6.10.140.680">
    <property type="match status" value="1"/>
</dbReference>
<evidence type="ECO:0000313" key="10">
    <source>
        <dbReference type="Proteomes" id="UP001195483"/>
    </source>
</evidence>
<feature type="compositionally biased region" description="Pro residues" evidence="3">
    <location>
        <begin position="423"/>
        <end position="432"/>
    </location>
</feature>
<feature type="region of interest" description="Disordered" evidence="3">
    <location>
        <begin position="1666"/>
        <end position="1685"/>
    </location>
</feature>
<dbReference type="Gene3D" id="2.30.42.10">
    <property type="match status" value="1"/>
</dbReference>
<proteinExistence type="predicted"/>
<protein>
    <recommendedName>
        <fullName evidence="11">T-lymphoma invasion and metastasis-inducing protein 2</fullName>
    </recommendedName>
</protein>
<dbReference type="Proteomes" id="UP001195483">
    <property type="component" value="Unassembled WGS sequence"/>
</dbReference>
<dbReference type="InterPro" id="IPR036034">
    <property type="entry name" value="PDZ_sf"/>
</dbReference>
<keyword evidence="1" id="KW-0344">Guanine-nucleotide releasing factor</keyword>
<dbReference type="InterPro" id="IPR000697">
    <property type="entry name" value="WH1/EVH1_dom"/>
</dbReference>
<accession>A0AAE0VXR8</accession>
<dbReference type="GO" id="GO:0005085">
    <property type="term" value="F:guanyl-nucleotide exchange factor activity"/>
    <property type="evidence" value="ECO:0007669"/>
    <property type="project" value="UniProtKB-KW"/>
</dbReference>
<dbReference type="SUPFAM" id="SSF48065">
    <property type="entry name" value="DBL homology domain (DH-domain)"/>
    <property type="match status" value="1"/>
</dbReference>
<dbReference type="PROSITE" id="PS00741">
    <property type="entry name" value="DH_1"/>
    <property type="match status" value="1"/>
</dbReference>
<evidence type="ECO:0000313" key="9">
    <source>
        <dbReference type="EMBL" id="KAK3593132.1"/>
    </source>
</evidence>
<dbReference type="GO" id="GO:0007264">
    <property type="term" value="P:small GTPase-mediated signal transduction"/>
    <property type="evidence" value="ECO:0007669"/>
    <property type="project" value="InterPro"/>
</dbReference>
<dbReference type="InterPro" id="IPR001478">
    <property type="entry name" value="PDZ"/>
</dbReference>
<dbReference type="PROSITE" id="PS50106">
    <property type="entry name" value="PDZ"/>
    <property type="match status" value="1"/>
</dbReference>
<dbReference type="SMART" id="SM00325">
    <property type="entry name" value="RhoGEF"/>
    <property type="match status" value="1"/>
</dbReference>
<keyword evidence="2" id="KW-0677">Repeat</keyword>
<dbReference type="InterPro" id="IPR011993">
    <property type="entry name" value="PH-like_dom_sf"/>
</dbReference>
<dbReference type="PROSITE" id="PS50898">
    <property type="entry name" value="RBD"/>
    <property type="match status" value="1"/>
</dbReference>
<evidence type="ECO:0000259" key="8">
    <source>
        <dbReference type="PROSITE" id="PS50898"/>
    </source>
</evidence>
<dbReference type="PANTHER" id="PTHR46001">
    <property type="entry name" value="TIAM (MAMMALIAN TUMOR INVASION AND METASTASIS FACTOR) HOMOLOG"/>
    <property type="match status" value="1"/>
</dbReference>
<dbReference type="CDD" id="cd00160">
    <property type="entry name" value="RhoGEF"/>
    <property type="match status" value="1"/>
</dbReference>
<feature type="region of interest" description="Disordered" evidence="3">
    <location>
        <begin position="142"/>
        <end position="170"/>
    </location>
</feature>
<feature type="compositionally biased region" description="Low complexity" evidence="3">
    <location>
        <begin position="410"/>
        <end position="422"/>
    </location>
</feature>
<feature type="region of interest" description="Disordered" evidence="3">
    <location>
        <begin position="410"/>
        <end position="441"/>
    </location>
</feature>